<dbReference type="PANTHER" id="PTHR13887:SF55">
    <property type="entry name" value="SLR0313 PROTEIN"/>
    <property type="match status" value="1"/>
</dbReference>
<dbReference type="Pfam" id="PF13462">
    <property type="entry name" value="Thioredoxin_4"/>
    <property type="match status" value="1"/>
</dbReference>
<dbReference type="Proteomes" id="UP001300672">
    <property type="component" value="Chromosome"/>
</dbReference>
<reference evidence="3" key="2">
    <citation type="submission" date="2023-04" db="EMBL/GenBank/DDBJ databases">
        <authorList>
            <person name="Beletskiy A.V."/>
            <person name="Mardanov A.V."/>
            <person name="Ravin N.V."/>
        </authorList>
    </citation>
    <scope>NUCLEOTIDE SEQUENCE</scope>
    <source>
        <strain evidence="3">GKL-01</strain>
    </source>
</reference>
<dbReference type="CDD" id="cd02972">
    <property type="entry name" value="DsbA_family"/>
    <property type="match status" value="1"/>
</dbReference>
<comment type="similarity">
    <text evidence="1">Belongs to the thioredoxin family. DsbA subfamily.</text>
</comment>
<dbReference type="EMBL" id="CP124755">
    <property type="protein sequence ID" value="WGZ92294.1"/>
    <property type="molecule type" value="Genomic_DNA"/>
</dbReference>
<feature type="domain" description="Thioredoxin" evidence="2">
    <location>
        <begin position="1"/>
        <end position="127"/>
    </location>
</feature>
<dbReference type="KEGG" id="tdu:QJT80_07360"/>
<dbReference type="InterPro" id="IPR012336">
    <property type="entry name" value="Thioredoxin-like_fold"/>
</dbReference>
<proteinExistence type="inferred from homology"/>
<protein>
    <submittedName>
        <fullName evidence="3">Thioredoxin domain-containing protein</fullName>
    </submittedName>
</protein>
<dbReference type="InterPro" id="IPR013766">
    <property type="entry name" value="Thioredoxin_domain"/>
</dbReference>
<sequence>MPSLKVPVTERDHYQGKLTAPIQLVEYGDYQCPYCGSAYLVLKDIQNEFADQLCFIFRNFPLSQLHEHALSAALVAEFAARHNQFWPVHDMLFENQNYLGLPLYMQIAKQFGFNEQELMQALENRTDEPRVLEDFNGGVRSGVNGTPTLFINGVRYNQGVEYDSLKMTLDAVLLQKNKQ</sequence>
<dbReference type="InterPro" id="IPR036249">
    <property type="entry name" value="Thioredoxin-like_sf"/>
</dbReference>
<name>A0AA95KG71_9GAMM</name>
<dbReference type="Gene3D" id="3.40.30.10">
    <property type="entry name" value="Glutaredoxin"/>
    <property type="match status" value="1"/>
</dbReference>
<evidence type="ECO:0000313" key="3">
    <source>
        <dbReference type="EMBL" id="WGZ92294.1"/>
    </source>
</evidence>
<reference evidence="3" key="1">
    <citation type="journal article" date="2023" name="Int. J. Mol. Sci.">
        <title>Metagenomics Revealed a New Genus 'Candidatus Thiocaldithrix dubininis' gen. nov., sp. nov. and a New Species 'Candidatus Thiothrix putei' sp. nov. in the Family Thiotrichaceae, Some Members of Which Have Traits of Both Na+- and H+-Motive Energetics.</title>
        <authorList>
            <person name="Ravin N.V."/>
            <person name="Muntyan M.S."/>
            <person name="Smolyakov D.D."/>
            <person name="Rudenko T.S."/>
            <person name="Beletsky A.V."/>
            <person name="Mardanov A.V."/>
            <person name="Grabovich M.Y."/>
        </authorList>
    </citation>
    <scope>NUCLEOTIDE SEQUENCE</scope>
    <source>
        <strain evidence="3">GKL-01</strain>
    </source>
</reference>
<gene>
    <name evidence="3" type="ORF">QJT80_07360</name>
</gene>
<evidence type="ECO:0000256" key="1">
    <source>
        <dbReference type="ARBA" id="ARBA00005791"/>
    </source>
</evidence>
<evidence type="ECO:0000259" key="2">
    <source>
        <dbReference type="PROSITE" id="PS51352"/>
    </source>
</evidence>
<accession>A0AA95KG71</accession>
<dbReference type="SUPFAM" id="SSF52833">
    <property type="entry name" value="Thioredoxin-like"/>
    <property type="match status" value="1"/>
</dbReference>
<dbReference type="PROSITE" id="PS51352">
    <property type="entry name" value="THIOREDOXIN_2"/>
    <property type="match status" value="1"/>
</dbReference>
<dbReference type="AlphaFoldDB" id="A0AA95KG71"/>
<organism evidence="3">
    <name type="scientific">Candidatus Thiocaldithrix dubininis</name>
    <dbReference type="NCBI Taxonomy" id="3080823"/>
    <lineage>
        <taxon>Bacteria</taxon>
        <taxon>Pseudomonadati</taxon>
        <taxon>Pseudomonadota</taxon>
        <taxon>Gammaproteobacteria</taxon>
        <taxon>Thiotrichales</taxon>
        <taxon>Thiotrichaceae</taxon>
        <taxon>Candidatus Thiocaldithrix</taxon>
    </lineage>
</organism>
<dbReference type="PANTHER" id="PTHR13887">
    <property type="entry name" value="GLUTATHIONE S-TRANSFERASE KAPPA"/>
    <property type="match status" value="1"/>
</dbReference>